<protein>
    <submittedName>
        <fullName evidence="2">Glycosyltransferase</fullName>
    </submittedName>
</protein>
<dbReference type="PANTHER" id="PTHR12526">
    <property type="entry name" value="GLYCOSYLTRANSFERASE"/>
    <property type="match status" value="1"/>
</dbReference>
<dbReference type="GO" id="GO:0016757">
    <property type="term" value="F:glycosyltransferase activity"/>
    <property type="evidence" value="ECO:0007669"/>
    <property type="project" value="InterPro"/>
</dbReference>
<evidence type="ECO:0000313" key="3">
    <source>
        <dbReference type="Proteomes" id="UP000479293"/>
    </source>
</evidence>
<dbReference type="Proteomes" id="UP000479293">
    <property type="component" value="Unassembled WGS sequence"/>
</dbReference>
<accession>A0A7C9FZ56</accession>
<dbReference type="SUPFAM" id="SSF53756">
    <property type="entry name" value="UDP-Glycosyltransferase/glycogen phosphorylase"/>
    <property type="match status" value="1"/>
</dbReference>
<reference evidence="2 3" key="1">
    <citation type="submission" date="2019-10" db="EMBL/GenBank/DDBJ databases">
        <title>Draft Genome Sequence of Cytophagaceae sp. SJW1-29.</title>
        <authorList>
            <person name="Choi A."/>
        </authorList>
    </citation>
    <scope>NUCLEOTIDE SEQUENCE [LARGE SCALE GENOMIC DNA]</scope>
    <source>
        <strain evidence="2 3">SJW1-29</strain>
    </source>
</reference>
<dbReference type="Pfam" id="PF00534">
    <property type="entry name" value="Glycos_transf_1"/>
    <property type="match status" value="1"/>
</dbReference>
<comment type="caution">
    <text evidence="2">The sequence shown here is derived from an EMBL/GenBank/DDBJ whole genome shotgun (WGS) entry which is preliminary data.</text>
</comment>
<dbReference type="PANTHER" id="PTHR12526:SF584">
    <property type="entry name" value="GLYCOSYLTRANSFERASE"/>
    <property type="match status" value="1"/>
</dbReference>
<gene>
    <name evidence="2" type="ORF">GBK04_20025</name>
</gene>
<dbReference type="CDD" id="cd03801">
    <property type="entry name" value="GT4_PimA-like"/>
    <property type="match status" value="1"/>
</dbReference>
<dbReference type="EMBL" id="WHLY01000002">
    <property type="protein sequence ID" value="MPR35573.1"/>
    <property type="molecule type" value="Genomic_DNA"/>
</dbReference>
<dbReference type="Gene3D" id="3.40.50.2000">
    <property type="entry name" value="Glycogen Phosphorylase B"/>
    <property type="match status" value="2"/>
</dbReference>
<dbReference type="AlphaFoldDB" id="A0A7C9FZ56"/>
<keyword evidence="3" id="KW-1185">Reference proteome</keyword>
<proteinExistence type="predicted"/>
<dbReference type="RefSeq" id="WP_152762750.1">
    <property type="nucleotide sequence ID" value="NZ_WHLY01000002.1"/>
</dbReference>
<name>A0A7C9FZ56_9BACT</name>
<keyword evidence="2" id="KW-0808">Transferase</keyword>
<evidence type="ECO:0000259" key="1">
    <source>
        <dbReference type="Pfam" id="PF00534"/>
    </source>
</evidence>
<sequence length="402" mass="45594">MRICFIMVGLPHYFTLVLNKMVSETGHEVVLIKPQQKSKTIGSGVKEDTRGAQFGLVELPEYTAWYGKPFLENLIPTLQEMKPDIVVMSAWPYFLHFVLNPFFYFQFKKLKTRLICRDIPFNVPYWGKSREYYFSGKNQTEGGPTARTWRGYLPFGIATFLKRLYLPLADAHINYFDEARLITGSYGVPQEKIFIAANSPDTDTLLASYREALTLPPLLPHNLHRLIHVGRLVKWKRVDMLIQAVKDLQSEFLGLELVVIGFGPEEENLKELATSLGVSTQVNFVGGVYDPLTLGRYLLASTAYVLGGMGGLSINDAMCFAKPVVCTEADGTERRLVREGYNGYYFENGDQGTLNEALRKLLADPEKVARFGANSLKIIEEEINIHSVIREYQAAFDYVMRQ</sequence>
<feature type="domain" description="Glycosyl transferase family 1" evidence="1">
    <location>
        <begin position="223"/>
        <end position="375"/>
    </location>
</feature>
<dbReference type="InterPro" id="IPR001296">
    <property type="entry name" value="Glyco_trans_1"/>
</dbReference>
<organism evidence="2 3">
    <name type="scientific">Salmonirosea aquatica</name>
    <dbReference type="NCBI Taxonomy" id="2654236"/>
    <lineage>
        <taxon>Bacteria</taxon>
        <taxon>Pseudomonadati</taxon>
        <taxon>Bacteroidota</taxon>
        <taxon>Cytophagia</taxon>
        <taxon>Cytophagales</taxon>
        <taxon>Spirosomataceae</taxon>
        <taxon>Salmonirosea</taxon>
    </lineage>
</organism>
<evidence type="ECO:0000313" key="2">
    <source>
        <dbReference type="EMBL" id="MPR35573.1"/>
    </source>
</evidence>